<dbReference type="PANTHER" id="PTHR46438">
    <property type="entry name" value="ALPHA/BETA-HYDROLASES SUPERFAMILY PROTEIN"/>
    <property type="match status" value="1"/>
</dbReference>
<evidence type="ECO:0000313" key="3">
    <source>
        <dbReference type="Proteomes" id="UP001501204"/>
    </source>
</evidence>
<dbReference type="EMBL" id="BAAAOA010000016">
    <property type="protein sequence ID" value="GAA1757156.1"/>
    <property type="molecule type" value="Genomic_DNA"/>
</dbReference>
<dbReference type="Pfam" id="PF12697">
    <property type="entry name" value="Abhydrolase_6"/>
    <property type="match status" value="1"/>
</dbReference>
<keyword evidence="3" id="KW-1185">Reference proteome</keyword>
<sequence length="295" mass="31165">MADVTSFDGTRLALTAWGPADAPIVVLVHGLGLSSDSWGKVPDLLAAEHHVVAYDLRGHAQSGDARSGDYTMEAHARDLDAVLHEVVRDGSAAVVVGNSLGGGIIVARAHHCGNDRVAGAVFAGSGGSTVTFPGFPARALPAPVQAALRLGWMKVLRTVVLIGKRIRSVEVLSDRLVRRFAFTAEAPREIVARVREDFLNSRPRALVRTTLASISHDGSRMAPDLPVPTLVIHGSADPEVSEEDLRKLMGALPDGELLSLPGEGHMLSLTRPELVAKQITRWVAHVLPTGGPDGG</sequence>
<organism evidence="2 3">
    <name type="scientific">Kocuria aegyptia</name>
    <dbReference type="NCBI Taxonomy" id="330943"/>
    <lineage>
        <taxon>Bacteria</taxon>
        <taxon>Bacillati</taxon>
        <taxon>Actinomycetota</taxon>
        <taxon>Actinomycetes</taxon>
        <taxon>Micrococcales</taxon>
        <taxon>Micrococcaceae</taxon>
        <taxon>Kocuria</taxon>
    </lineage>
</organism>
<reference evidence="2 3" key="1">
    <citation type="journal article" date="2019" name="Int. J. Syst. Evol. Microbiol.">
        <title>The Global Catalogue of Microorganisms (GCM) 10K type strain sequencing project: providing services to taxonomists for standard genome sequencing and annotation.</title>
        <authorList>
            <consortium name="The Broad Institute Genomics Platform"/>
            <consortium name="The Broad Institute Genome Sequencing Center for Infectious Disease"/>
            <person name="Wu L."/>
            <person name="Ma J."/>
        </authorList>
    </citation>
    <scope>NUCLEOTIDE SEQUENCE [LARGE SCALE GENOMIC DNA]</scope>
    <source>
        <strain evidence="2 3">JCM 14735</strain>
    </source>
</reference>
<dbReference type="GO" id="GO:0016787">
    <property type="term" value="F:hydrolase activity"/>
    <property type="evidence" value="ECO:0007669"/>
    <property type="project" value="UniProtKB-KW"/>
</dbReference>
<accession>A0ABN2KIJ0</accession>
<dbReference type="Gene3D" id="3.40.50.1820">
    <property type="entry name" value="alpha/beta hydrolase"/>
    <property type="match status" value="1"/>
</dbReference>
<gene>
    <name evidence="2" type="ORF">GCM10009767_15640</name>
</gene>
<dbReference type="RefSeq" id="WP_344121320.1">
    <property type="nucleotide sequence ID" value="NZ_BAAAOA010000016.1"/>
</dbReference>
<dbReference type="InterPro" id="IPR000073">
    <property type="entry name" value="AB_hydrolase_1"/>
</dbReference>
<comment type="caution">
    <text evidence="2">The sequence shown here is derived from an EMBL/GenBank/DDBJ whole genome shotgun (WGS) entry which is preliminary data.</text>
</comment>
<dbReference type="InterPro" id="IPR029058">
    <property type="entry name" value="AB_hydrolase_fold"/>
</dbReference>
<evidence type="ECO:0000259" key="1">
    <source>
        <dbReference type="Pfam" id="PF12697"/>
    </source>
</evidence>
<proteinExistence type="predicted"/>
<dbReference type="Proteomes" id="UP001501204">
    <property type="component" value="Unassembled WGS sequence"/>
</dbReference>
<feature type="domain" description="AB hydrolase-1" evidence="1">
    <location>
        <begin position="25"/>
        <end position="277"/>
    </location>
</feature>
<dbReference type="SUPFAM" id="SSF53474">
    <property type="entry name" value="alpha/beta-Hydrolases"/>
    <property type="match status" value="1"/>
</dbReference>
<name>A0ABN2KIJ0_9MICC</name>
<protein>
    <submittedName>
        <fullName evidence="2">Alpha/beta hydrolase</fullName>
    </submittedName>
</protein>
<keyword evidence="2" id="KW-0378">Hydrolase</keyword>
<dbReference type="PANTHER" id="PTHR46438:SF11">
    <property type="entry name" value="LIPASE-RELATED"/>
    <property type="match status" value="1"/>
</dbReference>
<evidence type="ECO:0000313" key="2">
    <source>
        <dbReference type="EMBL" id="GAA1757156.1"/>
    </source>
</evidence>